<keyword evidence="7" id="KW-1185">Reference proteome</keyword>
<comment type="catalytic activity">
    <reaction evidence="1">
        <text>ATP + protein L-histidine = ADP + protein N-phospho-L-histidine.</text>
        <dbReference type="EC" id="2.7.13.3"/>
    </reaction>
</comment>
<feature type="domain" description="Histidine kinase" evidence="5">
    <location>
        <begin position="1"/>
        <end position="75"/>
    </location>
</feature>
<dbReference type="Gene3D" id="3.30.565.10">
    <property type="entry name" value="Histidine kinase-like ATPase, C-terminal domain"/>
    <property type="match status" value="1"/>
</dbReference>
<organism evidence="6 7">
    <name type="scientific">Sulfitobacter porphyrae</name>
    <dbReference type="NCBI Taxonomy" id="1246864"/>
    <lineage>
        <taxon>Bacteria</taxon>
        <taxon>Pseudomonadati</taxon>
        <taxon>Pseudomonadota</taxon>
        <taxon>Alphaproteobacteria</taxon>
        <taxon>Rhodobacterales</taxon>
        <taxon>Roseobacteraceae</taxon>
        <taxon>Sulfitobacter</taxon>
    </lineage>
</organism>
<protein>
    <recommendedName>
        <fullName evidence="2">histidine kinase</fullName>
        <ecNumber evidence="2">2.7.13.3</ecNumber>
    </recommendedName>
</protein>
<dbReference type="InterPro" id="IPR004358">
    <property type="entry name" value="Sig_transdc_His_kin-like_C"/>
</dbReference>
<evidence type="ECO:0000256" key="4">
    <source>
        <dbReference type="ARBA" id="ARBA00022777"/>
    </source>
</evidence>
<evidence type="ECO:0000259" key="5">
    <source>
        <dbReference type="PROSITE" id="PS50109"/>
    </source>
</evidence>
<dbReference type="EC" id="2.7.13.3" evidence="2"/>
<sequence length="123" mass="13592">MAQLQVWDTGPGIAEEEQEAIFQEFQRLSAHQKEHSLGLGLAIVERACKSLGHGLRLTSALGRGSLFCVDVPVVEGRQDPIVLARERPETSDLERKGDIVFLVENDENLANALVLMMEGWGPR</sequence>
<evidence type="ECO:0000256" key="3">
    <source>
        <dbReference type="ARBA" id="ARBA00022679"/>
    </source>
</evidence>
<dbReference type="InterPro" id="IPR005467">
    <property type="entry name" value="His_kinase_dom"/>
</dbReference>
<evidence type="ECO:0000313" key="6">
    <source>
        <dbReference type="EMBL" id="MFC6759787.1"/>
    </source>
</evidence>
<gene>
    <name evidence="6" type="ORF">ACFQFQ_10240</name>
</gene>
<dbReference type="InterPro" id="IPR003594">
    <property type="entry name" value="HATPase_dom"/>
</dbReference>
<dbReference type="PROSITE" id="PS50109">
    <property type="entry name" value="HIS_KIN"/>
    <property type="match status" value="1"/>
</dbReference>
<comment type="caution">
    <text evidence="6">The sequence shown here is derived from an EMBL/GenBank/DDBJ whole genome shotgun (WGS) entry which is preliminary data.</text>
</comment>
<dbReference type="Pfam" id="PF02518">
    <property type="entry name" value="HATPase_c"/>
    <property type="match status" value="1"/>
</dbReference>
<proteinExistence type="predicted"/>
<dbReference type="PRINTS" id="PR00344">
    <property type="entry name" value="BCTRLSENSOR"/>
</dbReference>
<dbReference type="SUPFAM" id="SSF55874">
    <property type="entry name" value="ATPase domain of HSP90 chaperone/DNA topoisomerase II/histidine kinase"/>
    <property type="match status" value="1"/>
</dbReference>
<evidence type="ECO:0000256" key="1">
    <source>
        <dbReference type="ARBA" id="ARBA00000085"/>
    </source>
</evidence>
<evidence type="ECO:0000313" key="7">
    <source>
        <dbReference type="Proteomes" id="UP001596353"/>
    </source>
</evidence>
<dbReference type="EMBL" id="JBHSWG010000001">
    <property type="protein sequence ID" value="MFC6759787.1"/>
    <property type="molecule type" value="Genomic_DNA"/>
</dbReference>
<dbReference type="Proteomes" id="UP001596353">
    <property type="component" value="Unassembled WGS sequence"/>
</dbReference>
<keyword evidence="3" id="KW-0808">Transferase</keyword>
<accession>A0ABW2B2J4</accession>
<dbReference type="GO" id="GO:0016301">
    <property type="term" value="F:kinase activity"/>
    <property type="evidence" value="ECO:0007669"/>
    <property type="project" value="UniProtKB-KW"/>
</dbReference>
<reference evidence="7" key="1">
    <citation type="journal article" date="2019" name="Int. J. Syst. Evol. Microbiol.">
        <title>The Global Catalogue of Microorganisms (GCM) 10K type strain sequencing project: providing services to taxonomists for standard genome sequencing and annotation.</title>
        <authorList>
            <consortium name="The Broad Institute Genomics Platform"/>
            <consortium name="The Broad Institute Genome Sequencing Center for Infectious Disease"/>
            <person name="Wu L."/>
            <person name="Ma J."/>
        </authorList>
    </citation>
    <scope>NUCLEOTIDE SEQUENCE [LARGE SCALE GENOMIC DNA]</scope>
    <source>
        <strain evidence="7">CCUG 66188</strain>
    </source>
</reference>
<dbReference type="CDD" id="cd00075">
    <property type="entry name" value="HATPase"/>
    <property type="match status" value="1"/>
</dbReference>
<dbReference type="PANTHER" id="PTHR43047:SF9">
    <property type="entry name" value="HISTIDINE KINASE"/>
    <property type="match status" value="1"/>
</dbReference>
<dbReference type="InterPro" id="IPR036890">
    <property type="entry name" value="HATPase_C_sf"/>
</dbReference>
<evidence type="ECO:0000256" key="2">
    <source>
        <dbReference type="ARBA" id="ARBA00012438"/>
    </source>
</evidence>
<name>A0ABW2B2J4_9RHOB</name>
<dbReference type="PANTHER" id="PTHR43047">
    <property type="entry name" value="TWO-COMPONENT HISTIDINE PROTEIN KINASE"/>
    <property type="match status" value="1"/>
</dbReference>
<keyword evidence="4 6" id="KW-0418">Kinase</keyword>